<keyword evidence="3" id="KW-1185">Reference proteome</keyword>
<accession>A0AAN8F8F0</accession>
<evidence type="ECO:0000313" key="2">
    <source>
        <dbReference type="EMBL" id="KAK5974886.1"/>
    </source>
</evidence>
<dbReference type="AlphaFoldDB" id="A0AAN8F8F0"/>
<proteinExistence type="predicted"/>
<sequence length="82" mass="9202">MSEENKPESRGEVNEEDENEEKDKNEFTPVSEELQTNMITSSAAKCYTLLSLPKKSSPAFDSKATEFVHRFLASAKAVLFTI</sequence>
<feature type="compositionally biased region" description="Basic and acidic residues" evidence="1">
    <location>
        <begin position="1"/>
        <end position="13"/>
    </location>
</feature>
<feature type="region of interest" description="Disordered" evidence="1">
    <location>
        <begin position="1"/>
        <end position="32"/>
    </location>
</feature>
<protein>
    <submittedName>
        <fullName evidence="2">Uncharacterized protein</fullName>
    </submittedName>
</protein>
<evidence type="ECO:0000313" key="3">
    <source>
        <dbReference type="Proteomes" id="UP001331761"/>
    </source>
</evidence>
<organism evidence="2 3">
    <name type="scientific">Trichostrongylus colubriformis</name>
    <name type="common">Black scour worm</name>
    <dbReference type="NCBI Taxonomy" id="6319"/>
    <lineage>
        <taxon>Eukaryota</taxon>
        <taxon>Metazoa</taxon>
        <taxon>Ecdysozoa</taxon>
        <taxon>Nematoda</taxon>
        <taxon>Chromadorea</taxon>
        <taxon>Rhabditida</taxon>
        <taxon>Rhabditina</taxon>
        <taxon>Rhabditomorpha</taxon>
        <taxon>Strongyloidea</taxon>
        <taxon>Trichostrongylidae</taxon>
        <taxon>Trichostrongylus</taxon>
    </lineage>
</organism>
<evidence type="ECO:0000256" key="1">
    <source>
        <dbReference type="SAM" id="MobiDB-lite"/>
    </source>
</evidence>
<reference evidence="2 3" key="1">
    <citation type="submission" date="2019-10" db="EMBL/GenBank/DDBJ databases">
        <title>Assembly and Annotation for the nematode Trichostrongylus colubriformis.</title>
        <authorList>
            <person name="Martin J."/>
        </authorList>
    </citation>
    <scope>NUCLEOTIDE SEQUENCE [LARGE SCALE GENOMIC DNA]</scope>
    <source>
        <strain evidence="2">G859</strain>
        <tissue evidence="2">Whole worm</tissue>
    </source>
</reference>
<comment type="caution">
    <text evidence="2">The sequence shown here is derived from an EMBL/GenBank/DDBJ whole genome shotgun (WGS) entry which is preliminary data.</text>
</comment>
<name>A0AAN8F8F0_TRICO</name>
<dbReference type="Proteomes" id="UP001331761">
    <property type="component" value="Unassembled WGS sequence"/>
</dbReference>
<dbReference type="EMBL" id="WIXE01013693">
    <property type="protein sequence ID" value="KAK5974886.1"/>
    <property type="molecule type" value="Genomic_DNA"/>
</dbReference>
<gene>
    <name evidence="2" type="ORF">GCK32_020435</name>
</gene>